<dbReference type="EMBL" id="JADYXP020000002">
    <property type="protein sequence ID" value="KAL0129779.1"/>
    <property type="molecule type" value="Genomic_DNA"/>
</dbReference>
<keyword evidence="15" id="KW-0833">Ubl conjugation pathway</keyword>
<evidence type="ECO:0000256" key="10">
    <source>
        <dbReference type="ARBA" id="ARBA00022581"/>
    </source>
</evidence>
<comment type="caution">
    <text evidence="29">The sequence shown here is derived from an EMBL/GenBank/DDBJ whole genome shotgun (WGS) entry which is preliminary data.</text>
</comment>
<evidence type="ECO:0000256" key="23">
    <source>
        <dbReference type="ARBA" id="ARBA00047899"/>
    </source>
</evidence>
<organism evidence="29 30">
    <name type="scientific">Cardiocondyla obscurior</name>
    <dbReference type="NCBI Taxonomy" id="286306"/>
    <lineage>
        <taxon>Eukaryota</taxon>
        <taxon>Metazoa</taxon>
        <taxon>Ecdysozoa</taxon>
        <taxon>Arthropoda</taxon>
        <taxon>Hexapoda</taxon>
        <taxon>Insecta</taxon>
        <taxon>Pterygota</taxon>
        <taxon>Neoptera</taxon>
        <taxon>Endopterygota</taxon>
        <taxon>Hymenoptera</taxon>
        <taxon>Apocrita</taxon>
        <taxon>Aculeata</taxon>
        <taxon>Formicoidea</taxon>
        <taxon>Formicidae</taxon>
        <taxon>Myrmicinae</taxon>
        <taxon>Cardiocondyla</taxon>
    </lineage>
</organism>
<protein>
    <recommendedName>
        <fullName evidence="26">DDB1- and CUL4-associated factor 1</fullName>
        <ecNumber evidence="5">2.7.11.1</ecNumber>
    </recommendedName>
    <alternativeName>
        <fullName evidence="27">Serine/threonine-protein kinase VPRBP</fullName>
    </alternativeName>
</protein>
<dbReference type="SUPFAM" id="SSF50978">
    <property type="entry name" value="WD40 repeat-like"/>
    <property type="match status" value="1"/>
</dbReference>
<evidence type="ECO:0000256" key="14">
    <source>
        <dbReference type="ARBA" id="ARBA00022777"/>
    </source>
</evidence>
<keyword evidence="17" id="KW-0156">Chromatin regulator</keyword>
<evidence type="ECO:0000256" key="3">
    <source>
        <dbReference type="ARBA" id="ARBA00004906"/>
    </source>
</evidence>
<keyword evidence="11" id="KW-0808">Transferase</keyword>
<keyword evidence="12" id="KW-0677">Repeat</keyword>
<evidence type="ECO:0000256" key="9">
    <source>
        <dbReference type="ARBA" id="ARBA00022574"/>
    </source>
</evidence>
<sequence>MMVKTPITDADSIRALACRALAGLARSEKVRQIISKLPMFTNGQIQALMKDPILQEKRQEHVTFQKYALELMERVSGKAKPTGAEYEISLVSLHRANVVAQTRIQYNEQQLNQLIYQHLMSKGLTETASMLHREANLESSSIMRSVTTYQPFTYRNPASVTPRNSFSPGAPVNLYNTSRCTPRENTCRSSTTPTSSSRFISHTGSCAGSPSVNNNIRLKLSDCLNQNIISNNANQPIKLQINQKKLSERQPLVIPTSYQSTIQPQTNNCRSLQKQIFRDPGSGGGPGVATSNVSVTLDSIITEYLTNQHALCKNPMVTCPQFNLFEPHKCPDPCTKNSSPTNVTVRLARRALGMDGRRLDRRHIYSRFCPIKTFRPTDIGEIFTCCTFSPCTQYLILGTHAGDIKMFNVHTGMEEATYQCHESYVYHMECNQRGNLLLTSTAWRSPMSVLWDIGAFFESKLSLENEDYVEFGKLQDRIIGTQGESATIYDIGTGKLLTTLTPSISNQYTKNRATFSMNDELVLSDGILWDVNSGKEIHKFDKLNQTLNGVFHPNGTEVVSNTEVWDLRTFHLLKTVPTLDDMEVIFSPVNNIIYAVSLDQDNENDSHYSTSFKTLDALDYSNIATCDVKRGIYSLACNKFDTQIAIVENLGEFSSIQESCARLYDVGRRRDDEDEADEDDEEDDIDASDDDGDEDASDDNNADDGDNADAGADNGDENDQNDRENNDDDGDNDDDDDGGDDDDSGDDSTDYDPNADIHDLSDDFSLSDMDDLEILFS</sequence>
<keyword evidence="18" id="KW-0007">Acetylation</keyword>
<evidence type="ECO:0000256" key="5">
    <source>
        <dbReference type="ARBA" id="ARBA00012513"/>
    </source>
</evidence>
<reference evidence="29 30" key="1">
    <citation type="submission" date="2023-03" db="EMBL/GenBank/DDBJ databases">
        <title>High recombination rates correlate with genetic variation in Cardiocondyla obscurior ants.</title>
        <authorList>
            <person name="Errbii M."/>
        </authorList>
    </citation>
    <scope>NUCLEOTIDE SEQUENCE [LARGE SCALE GENOMIC DNA]</scope>
    <source>
        <strain evidence="29">Alpha-2009</strain>
        <tissue evidence="29">Whole body</tissue>
    </source>
</reference>
<evidence type="ECO:0000256" key="19">
    <source>
        <dbReference type="ARBA" id="ARBA00023015"/>
    </source>
</evidence>
<evidence type="ECO:0000256" key="12">
    <source>
        <dbReference type="ARBA" id="ARBA00022737"/>
    </source>
</evidence>
<feature type="region of interest" description="Disordered" evidence="28">
    <location>
        <begin position="668"/>
        <end position="770"/>
    </location>
</feature>
<dbReference type="SMART" id="SM00667">
    <property type="entry name" value="LisH"/>
    <property type="match status" value="1"/>
</dbReference>
<evidence type="ECO:0000256" key="25">
    <source>
        <dbReference type="ARBA" id="ARBA00063313"/>
    </source>
</evidence>
<dbReference type="InterPro" id="IPR036322">
    <property type="entry name" value="WD40_repeat_dom_sf"/>
</dbReference>
<feature type="region of interest" description="Disordered" evidence="28">
    <location>
        <begin position="183"/>
        <end position="204"/>
    </location>
</feature>
<evidence type="ECO:0000256" key="7">
    <source>
        <dbReference type="ARBA" id="ARBA00022527"/>
    </source>
</evidence>
<comment type="subcellular location">
    <subcellularLocation>
        <location evidence="2">Cytoplasm</location>
        <location evidence="2">Cytoskeleton</location>
        <location evidence="2">Microtubule organizing center</location>
        <location evidence="2">Centrosome</location>
    </subcellularLocation>
    <subcellularLocation>
        <location evidence="1">Nucleus</location>
    </subcellularLocation>
</comment>
<dbReference type="GO" id="GO:0080008">
    <property type="term" value="C:Cul4-RING E3 ubiquitin ligase complex"/>
    <property type="evidence" value="ECO:0007669"/>
    <property type="project" value="TreeGrafter"/>
</dbReference>
<dbReference type="Pfam" id="PF08513">
    <property type="entry name" value="LisH"/>
    <property type="match status" value="1"/>
</dbReference>
<dbReference type="Proteomes" id="UP001430953">
    <property type="component" value="Unassembled WGS sequence"/>
</dbReference>
<dbReference type="PROSITE" id="PS50896">
    <property type="entry name" value="LISH"/>
    <property type="match status" value="1"/>
</dbReference>
<comment type="pathway">
    <text evidence="3">Protein modification; protein ubiquitination.</text>
</comment>
<keyword evidence="10" id="KW-0945">Host-virus interaction</keyword>
<keyword evidence="14" id="KW-0418">Kinase</keyword>
<dbReference type="Gene3D" id="2.130.10.10">
    <property type="entry name" value="YVTN repeat-like/Quinoprotein amine dehydrogenase"/>
    <property type="match status" value="1"/>
</dbReference>
<comment type="catalytic activity">
    <reaction evidence="23">
        <text>L-threonyl-[protein] + ATP = O-phospho-L-threonyl-[protein] + ADP + H(+)</text>
        <dbReference type="Rhea" id="RHEA:46608"/>
        <dbReference type="Rhea" id="RHEA-COMP:11060"/>
        <dbReference type="Rhea" id="RHEA-COMP:11605"/>
        <dbReference type="ChEBI" id="CHEBI:15378"/>
        <dbReference type="ChEBI" id="CHEBI:30013"/>
        <dbReference type="ChEBI" id="CHEBI:30616"/>
        <dbReference type="ChEBI" id="CHEBI:61977"/>
        <dbReference type="ChEBI" id="CHEBI:456216"/>
        <dbReference type="EC" id="2.7.11.1"/>
    </reaction>
</comment>
<accession>A0AAW2GRF2</accession>
<dbReference type="PANTHER" id="PTHR13129:SF4">
    <property type="entry name" value="DDB1- AND CUL4-ASSOCIATED FACTOR 1"/>
    <property type="match status" value="1"/>
</dbReference>
<proteinExistence type="inferred from homology"/>
<evidence type="ECO:0000313" key="29">
    <source>
        <dbReference type="EMBL" id="KAL0129779.1"/>
    </source>
</evidence>
<dbReference type="GO" id="GO:0016567">
    <property type="term" value="P:protein ubiquitination"/>
    <property type="evidence" value="ECO:0007669"/>
    <property type="project" value="InterPro"/>
</dbReference>
<gene>
    <name evidence="29" type="ORF">PUN28_001795</name>
</gene>
<evidence type="ECO:0000256" key="8">
    <source>
        <dbReference type="ARBA" id="ARBA00022553"/>
    </source>
</evidence>
<keyword evidence="9" id="KW-0853">WD repeat</keyword>
<evidence type="ECO:0000256" key="15">
    <source>
        <dbReference type="ARBA" id="ARBA00022786"/>
    </source>
</evidence>
<dbReference type="FunFam" id="2.130.10.10:FF:000055">
    <property type="entry name" value="DDB1 and CUL4-associated factor 1"/>
    <property type="match status" value="1"/>
</dbReference>
<keyword evidence="16" id="KW-0067">ATP-binding</keyword>
<evidence type="ECO:0000256" key="24">
    <source>
        <dbReference type="ARBA" id="ARBA00048679"/>
    </source>
</evidence>
<comment type="subunit">
    <text evidence="25">Component of the DCX (DDB1-CUL4-X-box) E3 ubiquitin-protein ligase complex, named CUL4A-RBX1-DDB1-DCAF1/VPRBP complex. Interacts with DDB1; the interaction is direct. Also forms a ternary complex with DDA1 and DDB1. Interacts with NF2 (via FERM domain). Component of the EDVP complex, a E3 ligase complex containing DYRK2, EDD/UBR5, DDB1 and DCAF1. Interacts with DYRK2; the interaction is direct. Interacts with RAG1; the interaction is direct. Interacts with LLGL1 and LLGL2. Interacts with histone H3. Interacts with ESR1 and LATS1; probably recruited by LATS1 to promote ESR1 ubiquitination and ubiquitin-mediated proteasomal degradation. Directly interacts with TET1, TET2 and TET3 (via C-terminus). Interacts with CEP78; promoting DCAF1 localization to centrosomes.</text>
</comment>
<evidence type="ECO:0000256" key="17">
    <source>
        <dbReference type="ARBA" id="ARBA00022853"/>
    </source>
</evidence>
<keyword evidence="13" id="KW-0547">Nucleotide-binding</keyword>
<evidence type="ECO:0000256" key="26">
    <source>
        <dbReference type="ARBA" id="ARBA00071147"/>
    </source>
</evidence>
<evidence type="ECO:0000256" key="27">
    <source>
        <dbReference type="ARBA" id="ARBA00078221"/>
    </source>
</evidence>
<evidence type="ECO:0000313" key="30">
    <source>
        <dbReference type="Proteomes" id="UP001430953"/>
    </source>
</evidence>
<evidence type="ECO:0000256" key="2">
    <source>
        <dbReference type="ARBA" id="ARBA00004300"/>
    </source>
</evidence>
<evidence type="ECO:0000256" key="22">
    <source>
        <dbReference type="ARBA" id="ARBA00023242"/>
    </source>
</evidence>
<evidence type="ECO:0000256" key="1">
    <source>
        <dbReference type="ARBA" id="ARBA00004123"/>
    </source>
</evidence>
<evidence type="ECO:0000256" key="21">
    <source>
        <dbReference type="ARBA" id="ARBA00023212"/>
    </source>
</evidence>
<dbReference type="GO" id="GO:0006325">
    <property type="term" value="P:chromatin organization"/>
    <property type="evidence" value="ECO:0007669"/>
    <property type="project" value="UniProtKB-KW"/>
</dbReference>
<keyword evidence="8" id="KW-0597">Phosphoprotein</keyword>
<dbReference type="PANTHER" id="PTHR13129">
    <property type="entry name" value="VPRBP PROTEIN-RELATED"/>
    <property type="match status" value="1"/>
</dbReference>
<feature type="compositionally biased region" description="Acidic residues" evidence="28">
    <location>
        <begin position="714"/>
        <end position="750"/>
    </location>
</feature>
<evidence type="ECO:0000256" key="20">
    <source>
        <dbReference type="ARBA" id="ARBA00023163"/>
    </source>
</evidence>
<dbReference type="InterPro" id="IPR015943">
    <property type="entry name" value="WD40/YVTN_repeat-like_dom_sf"/>
</dbReference>
<evidence type="ECO:0000256" key="4">
    <source>
        <dbReference type="ARBA" id="ARBA00008845"/>
    </source>
</evidence>
<feature type="compositionally biased region" description="Acidic residues" evidence="28">
    <location>
        <begin position="672"/>
        <end position="707"/>
    </location>
</feature>
<keyword evidence="21" id="KW-0206">Cytoskeleton</keyword>
<evidence type="ECO:0000256" key="18">
    <source>
        <dbReference type="ARBA" id="ARBA00022990"/>
    </source>
</evidence>
<dbReference type="GO" id="GO:0005634">
    <property type="term" value="C:nucleus"/>
    <property type="evidence" value="ECO:0007669"/>
    <property type="project" value="UniProtKB-SubCell"/>
</dbReference>
<dbReference type="GO" id="GO:0005524">
    <property type="term" value="F:ATP binding"/>
    <property type="evidence" value="ECO:0007669"/>
    <property type="project" value="UniProtKB-KW"/>
</dbReference>
<dbReference type="GO" id="GO:0004674">
    <property type="term" value="F:protein serine/threonine kinase activity"/>
    <property type="evidence" value="ECO:0007669"/>
    <property type="project" value="UniProtKB-KW"/>
</dbReference>
<dbReference type="AlphaFoldDB" id="A0AAW2GRF2"/>
<evidence type="ECO:0000256" key="16">
    <source>
        <dbReference type="ARBA" id="ARBA00022840"/>
    </source>
</evidence>
<evidence type="ECO:0000256" key="11">
    <source>
        <dbReference type="ARBA" id="ARBA00022679"/>
    </source>
</evidence>
<evidence type="ECO:0000256" key="6">
    <source>
        <dbReference type="ARBA" id="ARBA00022490"/>
    </source>
</evidence>
<keyword evidence="6" id="KW-0963">Cytoplasm</keyword>
<keyword evidence="20" id="KW-0804">Transcription</keyword>
<dbReference type="GO" id="GO:0005813">
    <property type="term" value="C:centrosome"/>
    <property type="evidence" value="ECO:0007669"/>
    <property type="project" value="UniProtKB-SubCell"/>
</dbReference>
<comment type="catalytic activity">
    <reaction evidence="24">
        <text>L-seryl-[protein] + ATP = O-phospho-L-seryl-[protein] + ADP + H(+)</text>
        <dbReference type="Rhea" id="RHEA:17989"/>
        <dbReference type="Rhea" id="RHEA-COMP:9863"/>
        <dbReference type="Rhea" id="RHEA-COMP:11604"/>
        <dbReference type="ChEBI" id="CHEBI:15378"/>
        <dbReference type="ChEBI" id="CHEBI:29999"/>
        <dbReference type="ChEBI" id="CHEBI:30616"/>
        <dbReference type="ChEBI" id="CHEBI:83421"/>
        <dbReference type="ChEBI" id="CHEBI:456216"/>
        <dbReference type="EC" id="2.7.11.1"/>
    </reaction>
</comment>
<keyword evidence="7" id="KW-0723">Serine/threonine-protein kinase</keyword>
<keyword evidence="22" id="KW-0539">Nucleus</keyword>
<dbReference type="InterPro" id="IPR033270">
    <property type="entry name" value="VPRBP/DCAF1"/>
</dbReference>
<evidence type="ECO:0000256" key="28">
    <source>
        <dbReference type="SAM" id="MobiDB-lite"/>
    </source>
</evidence>
<dbReference type="EC" id="2.7.11.1" evidence="5"/>
<comment type="similarity">
    <text evidence="4">Belongs to the VPRBP/DCAF1 family.</text>
</comment>
<dbReference type="InterPro" id="IPR006594">
    <property type="entry name" value="LisH"/>
</dbReference>
<evidence type="ECO:0000256" key="13">
    <source>
        <dbReference type="ARBA" id="ARBA00022741"/>
    </source>
</evidence>
<keyword evidence="19" id="KW-0805">Transcription regulation</keyword>
<keyword evidence="30" id="KW-1185">Reference proteome</keyword>
<name>A0AAW2GRF2_9HYME</name>